<dbReference type="Proteomes" id="UP000480178">
    <property type="component" value="Chromosome"/>
</dbReference>
<evidence type="ECO:0000259" key="1">
    <source>
        <dbReference type="PROSITE" id="PS51186"/>
    </source>
</evidence>
<dbReference type="GO" id="GO:0005737">
    <property type="term" value="C:cytoplasm"/>
    <property type="evidence" value="ECO:0007669"/>
    <property type="project" value="TreeGrafter"/>
</dbReference>
<dbReference type="GO" id="GO:1990189">
    <property type="term" value="F:protein N-terminal-serine acetyltransferase activity"/>
    <property type="evidence" value="ECO:0007669"/>
    <property type="project" value="TreeGrafter"/>
</dbReference>
<accession>A0A6C0GIA5</accession>
<sequence length="187" mass="21741">MIEASIFYRSMPGGYFLKLLESKDASALFTTIEANKTELSQWLPWVESTRSVTDSRAFIEESLRKNKRNENMIAGIWHGQKLVGCIGFNEINLHTRKAAIGYWLARNYRGKGIITESCRVLIEYGFGELMLNKIEILCADQNLKSRAIPQRLQFKEEGTLRDYLRLHDQYVNIIIYSLSRRDWHAMS</sequence>
<dbReference type="RefSeq" id="WP_162443453.1">
    <property type="nucleotide sequence ID" value="NZ_CP048222.1"/>
</dbReference>
<name>A0A6C0GIA5_9BACT</name>
<reference evidence="2 3" key="1">
    <citation type="submission" date="2020-01" db="EMBL/GenBank/DDBJ databases">
        <authorList>
            <person name="Kim M.K."/>
        </authorList>
    </citation>
    <scope>NUCLEOTIDE SEQUENCE [LARGE SCALE GENOMIC DNA]</scope>
    <source>
        <strain evidence="2 3">172606-1</strain>
    </source>
</reference>
<protein>
    <submittedName>
        <fullName evidence="2">GNAT family N-acetyltransferase</fullName>
    </submittedName>
</protein>
<dbReference type="PANTHER" id="PTHR43441:SF12">
    <property type="entry name" value="RIBOSOMAL N-ACETYLTRANSFERASE YDAF-RELATED"/>
    <property type="match status" value="1"/>
</dbReference>
<dbReference type="Pfam" id="PF13302">
    <property type="entry name" value="Acetyltransf_3"/>
    <property type="match status" value="1"/>
</dbReference>
<dbReference type="InterPro" id="IPR016181">
    <property type="entry name" value="Acyl_CoA_acyltransferase"/>
</dbReference>
<keyword evidence="3" id="KW-1185">Reference proteome</keyword>
<dbReference type="AlphaFoldDB" id="A0A6C0GIA5"/>
<dbReference type="InterPro" id="IPR051908">
    <property type="entry name" value="Ribosomal_N-acetyltransferase"/>
</dbReference>
<dbReference type="SUPFAM" id="SSF55729">
    <property type="entry name" value="Acyl-CoA N-acyltransferases (Nat)"/>
    <property type="match status" value="1"/>
</dbReference>
<dbReference type="PROSITE" id="PS51186">
    <property type="entry name" value="GNAT"/>
    <property type="match status" value="1"/>
</dbReference>
<evidence type="ECO:0000313" key="3">
    <source>
        <dbReference type="Proteomes" id="UP000480178"/>
    </source>
</evidence>
<feature type="domain" description="N-acetyltransferase" evidence="1">
    <location>
        <begin position="29"/>
        <end position="181"/>
    </location>
</feature>
<dbReference type="GO" id="GO:0008999">
    <property type="term" value="F:protein-N-terminal-alanine acetyltransferase activity"/>
    <property type="evidence" value="ECO:0007669"/>
    <property type="project" value="TreeGrafter"/>
</dbReference>
<dbReference type="PANTHER" id="PTHR43441">
    <property type="entry name" value="RIBOSOMAL-PROTEIN-SERINE ACETYLTRANSFERASE"/>
    <property type="match status" value="1"/>
</dbReference>
<keyword evidence="2" id="KW-0808">Transferase</keyword>
<proteinExistence type="predicted"/>
<dbReference type="Gene3D" id="3.40.630.30">
    <property type="match status" value="1"/>
</dbReference>
<dbReference type="InterPro" id="IPR000182">
    <property type="entry name" value="GNAT_dom"/>
</dbReference>
<dbReference type="EMBL" id="CP048222">
    <property type="protein sequence ID" value="QHT67423.1"/>
    <property type="molecule type" value="Genomic_DNA"/>
</dbReference>
<gene>
    <name evidence="2" type="ORF">GXP67_12670</name>
</gene>
<organism evidence="2 3">
    <name type="scientific">Rhodocytophaga rosea</name>
    <dbReference type="NCBI Taxonomy" id="2704465"/>
    <lineage>
        <taxon>Bacteria</taxon>
        <taxon>Pseudomonadati</taxon>
        <taxon>Bacteroidota</taxon>
        <taxon>Cytophagia</taxon>
        <taxon>Cytophagales</taxon>
        <taxon>Rhodocytophagaceae</taxon>
        <taxon>Rhodocytophaga</taxon>
    </lineage>
</organism>
<evidence type="ECO:0000313" key="2">
    <source>
        <dbReference type="EMBL" id="QHT67423.1"/>
    </source>
</evidence>
<dbReference type="KEGG" id="rhoz:GXP67_12670"/>